<dbReference type="PANTHER" id="PTHR43162:SF1">
    <property type="entry name" value="PRESTALK A DIFFERENTIATION PROTEIN A"/>
    <property type="match status" value="1"/>
</dbReference>
<evidence type="ECO:0000313" key="2">
    <source>
        <dbReference type="EMBL" id="MBF6224212.1"/>
    </source>
</evidence>
<dbReference type="Gene3D" id="3.40.50.720">
    <property type="entry name" value="NAD(P)-binding Rossmann-like Domain"/>
    <property type="match status" value="1"/>
</dbReference>
<name>A0ABS0C1F6_9NOCA</name>
<dbReference type="Pfam" id="PF13460">
    <property type="entry name" value="NAD_binding_10"/>
    <property type="match status" value="1"/>
</dbReference>
<dbReference type="SUPFAM" id="SSF51735">
    <property type="entry name" value="NAD(P)-binding Rossmann-fold domains"/>
    <property type="match status" value="1"/>
</dbReference>
<dbReference type="InterPro" id="IPR051604">
    <property type="entry name" value="Ergot_Alk_Oxidoreductase"/>
</dbReference>
<protein>
    <submittedName>
        <fullName evidence="2">NAD(P)H-binding protein</fullName>
    </submittedName>
</protein>
<reference evidence="2 3" key="1">
    <citation type="submission" date="2020-10" db="EMBL/GenBank/DDBJ databases">
        <title>Identification of Nocardia species via Next-generation sequencing and recognition of intraspecies genetic diversity.</title>
        <authorList>
            <person name="Li P."/>
            <person name="Li P."/>
            <person name="Lu B."/>
        </authorList>
    </citation>
    <scope>NUCLEOTIDE SEQUENCE [LARGE SCALE GENOMIC DNA]</scope>
    <source>
        <strain evidence="2 3">N-11</strain>
    </source>
</reference>
<gene>
    <name evidence="2" type="ORF">IU470_03640</name>
</gene>
<keyword evidence="3" id="KW-1185">Reference proteome</keyword>
<dbReference type="PANTHER" id="PTHR43162">
    <property type="match status" value="1"/>
</dbReference>
<accession>A0ABS0C1F6</accession>
<sequence>MNEPRKTIAAIGCSGQVAEVFVRGLLAQGVSVHLLARDADTLARRYPEATIVAGSMMNADDVARAADGADAAFFLTPIARQNDPSTEFEAAKAVIAGAKAAELEHLIYTSALGAGRNTGVGVLDAKFEVERLLASSGVGYSVLRCGSYMEDVFDPRLDLLNKGRFLLPIDKSRHISYVSQKDVAPFIVQELVCKDRVVNGDIDFVAPRSYAVHEVEQLLTTAAGRTVKASPRFPTYYLFLAALPYFRWRGHRLSSIIPLVRYWDSHGSVASENTVGAYAPSFHMTTLEEHLTSLFQQQK</sequence>
<evidence type="ECO:0000259" key="1">
    <source>
        <dbReference type="Pfam" id="PF13460"/>
    </source>
</evidence>
<dbReference type="InterPro" id="IPR036291">
    <property type="entry name" value="NAD(P)-bd_dom_sf"/>
</dbReference>
<proteinExistence type="predicted"/>
<organism evidence="2 3">
    <name type="scientific">Nocardia abscessus</name>
    <dbReference type="NCBI Taxonomy" id="120957"/>
    <lineage>
        <taxon>Bacteria</taxon>
        <taxon>Bacillati</taxon>
        <taxon>Actinomycetota</taxon>
        <taxon>Actinomycetes</taxon>
        <taxon>Mycobacteriales</taxon>
        <taxon>Nocardiaceae</taxon>
        <taxon>Nocardia</taxon>
    </lineage>
</organism>
<dbReference type="Proteomes" id="UP000807309">
    <property type="component" value="Unassembled WGS sequence"/>
</dbReference>
<comment type="caution">
    <text evidence="2">The sequence shown here is derived from an EMBL/GenBank/DDBJ whole genome shotgun (WGS) entry which is preliminary data.</text>
</comment>
<dbReference type="EMBL" id="JADLRE010000002">
    <property type="protein sequence ID" value="MBF6224212.1"/>
    <property type="molecule type" value="Genomic_DNA"/>
</dbReference>
<dbReference type="RefSeq" id="WP_195031574.1">
    <property type="nucleotide sequence ID" value="NZ_JADLRE010000002.1"/>
</dbReference>
<feature type="domain" description="NAD(P)-binding" evidence="1">
    <location>
        <begin position="12"/>
        <end position="191"/>
    </location>
</feature>
<evidence type="ECO:0000313" key="3">
    <source>
        <dbReference type="Proteomes" id="UP000807309"/>
    </source>
</evidence>
<dbReference type="InterPro" id="IPR016040">
    <property type="entry name" value="NAD(P)-bd_dom"/>
</dbReference>